<sequence>MTDKGAVPHDLDHADLVRNLDLAPHPEGGHYKETFRRPAGPDGRSRLTAILFLLARGERSHWHRIDADELWLWHAGESLTLKIGADSEIVLGGDIVGGQQMQALVPAGQWQSAAADGGWVLVSCIVAPGFEFDRFELAPPGWEPGTEDAGGTPTARSP</sequence>
<organism evidence="3 4">
    <name type="scientific">Terrihabitans rhizophilus</name>
    <dbReference type="NCBI Taxonomy" id="3092662"/>
    <lineage>
        <taxon>Bacteria</taxon>
        <taxon>Pseudomonadati</taxon>
        <taxon>Pseudomonadota</taxon>
        <taxon>Alphaproteobacteria</taxon>
        <taxon>Hyphomicrobiales</taxon>
        <taxon>Terrihabitans</taxon>
    </lineage>
</organism>
<name>A0ABU4RMC6_9HYPH</name>
<dbReference type="InterPro" id="IPR039935">
    <property type="entry name" value="YML079W-like"/>
</dbReference>
<evidence type="ECO:0000313" key="3">
    <source>
        <dbReference type="EMBL" id="MDX6804825.1"/>
    </source>
</evidence>
<evidence type="ECO:0000259" key="2">
    <source>
        <dbReference type="Pfam" id="PF06172"/>
    </source>
</evidence>
<evidence type="ECO:0000256" key="1">
    <source>
        <dbReference type="SAM" id="MobiDB-lite"/>
    </source>
</evidence>
<accession>A0ABU4RMC6</accession>
<dbReference type="InterPro" id="IPR011051">
    <property type="entry name" value="RmlC_Cupin_sf"/>
</dbReference>
<protein>
    <submittedName>
        <fullName evidence="3">Cupin domain-containing protein</fullName>
    </submittedName>
</protein>
<proteinExistence type="predicted"/>
<dbReference type="Gene3D" id="2.60.120.10">
    <property type="entry name" value="Jelly Rolls"/>
    <property type="match status" value="1"/>
</dbReference>
<dbReference type="InterPro" id="IPR009327">
    <property type="entry name" value="Cupin_DUF985"/>
</dbReference>
<reference evidence="3 4" key="1">
    <citation type="submission" date="2023-11" db="EMBL/GenBank/DDBJ databases">
        <authorList>
            <person name="Bao R."/>
        </authorList>
    </citation>
    <scope>NUCLEOTIDE SEQUENCE [LARGE SCALE GENOMIC DNA]</scope>
    <source>
        <strain evidence="3 4">PJ23</strain>
    </source>
</reference>
<dbReference type="Proteomes" id="UP001274321">
    <property type="component" value="Unassembled WGS sequence"/>
</dbReference>
<dbReference type="PANTHER" id="PTHR33387">
    <property type="entry name" value="RMLC-LIKE JELLY ROLL FOLD PROTEIN"/>
    <property type="match status" value="1"/>
</dbReference>
<feature type="region of interest" description="Disordered" evidence="1">
    <location>
        <begin position="138"/>
        <end position="158"/>
    </location>
</feature>
<dbReference type="PANTHER" id="PTHR33387:SF3">
    <property type="entry name" value="DUF985 DOMAIN-CONTAINING PROTEIN"/>
    <property type="match status" value="1"/>
</dbReference>
<feature type="domain" description="DUF985" evidence="2">
    <location>
        <begin position="15"/>
        <end position="138"/>
    </location>
</feature>
<dbReference type="Pfam" id="PF06172">
    <property type="entry name" value="Cupin_5"/>
    <property type="match status" value="1"/>
</dbReference>
<dbReference type="CDD" id="cd06121">
    <property type="entry name" value="cupin_YML079wp"/>
    <property type="match status" value="1"/>
</dbReference>
<comment type="caution">
    <text evidence="3">The sequence shown here is derived from an EMBL/GenBank/DDBJ whole genome shotgun (WGS) entry which is preliminary data.</text>
</comment>
<keyword evidence="4" id="KW-1185">Reference proteome</keyword>
<dbReference type="SUPFAM" id="SSF51182">
    <property type="entry name" value="RmlC-like cupins"/>
    <property type="match status" value="1"/>
</dbReference>
<gene>
    <name evidence="3" type="ORF">SCD90_02000</name>
</gene>
<dbReference type="RefSeq" id="WP_319842940.1">
    <property type="nucleotide sequence ID" value="NZ_JAXAFJ010000001.1"/>
</dbReference>
<evidence type="ECO:0000313" key="4">
    <source>
        <dbReference type="Proteomes" id="UP001274321"/>
    </source>
</evidence>
<dbReference type="InterPro" id="IPR014710">
    <property type="entry name" value="RmlC-like_jellyroll"/>
</dbReference>
<dbReference type="EMBL" id="JAXAFJ010000001">
    <property type="protein sequence ID" value="MDX6804825.1"/>
    <property type="molecule type" value="Genomic_DNA"/>
</dbReference>